<dbReference type="HOGENOM" id="CLU_006033_0_0_4"/>
<evidence type="ECO:0000313" key="4">
    <source>
        <dbReference type="Proteomes" id="UP000001977"/>
    </source>
</evidence>
<gene>
    <name evidence="3" type="ordered locus">BAV0219</name>
</gene>
<dbReference type="PANTHER" id="PTHR10672:SF3">
    <property type="entry name" value="PROTEIN HU-LI TAI SHAO"/>
    <property type="match status" value="1"/>
</dbReference>
<proteinExistence type="inferred from homology"/>
<dbReference type="NCBIfam" id="NF005451">
    <property type="entry name" value="PRK07044.1"/>
    <property type="match status" value="1"/>
</dbReference>
<dbReference type="InterPro" id="IPR036409">
    <property type="entry name" value="Aldolase_II/adducin_N_sf"/>
</dbReference>
<evidence type="ECO:0000313" key="3">
    <source>
        <dbReference type="EMBL" id="CAJ47824.1"/>
    </source>
</evidence>
<dbReference type="Pfam" id="PF00596">
    <property type="entry name" value="Aldolase_II"/>
    <property type="match status" value="1"/>
</dbReference>
<dbReference type="Gene3D" id="3.40.225.10">
    <property type="entry name" value="Class II aldolase/adducin N-terminal domain"/>
    <property type="match status" value="1"/>
</dbReference>
<dbReference type="GO" id="GO:0051015">
    <property type="term" value="F:actin filament binding"/>
    <property type="evidence" value="ECO:0007669"/>
    <property type="project" value="TreeGrafter"/>
</dbReference>
<dbReference type="OrthoDB" id="8859181at2"/>
<organism evidence="3 4">
    <name type="scientific">Bordetella avium (strain 197N)</name>
    <dbReference type="NCBI Taxonomy" id="360910"/>
    <lineage>
        <taxon>Bacteria</taxon>
        <taxon>Pseudomonadati</taxon>
        <taxon>Pseudomonadota</taxon>
        <taxon>Betaproteobacteria</taxon>
        <taxon>Burkholderiales</taxon>
        <taxon>Alcaligenaceae</taxon>
        <taxon>Bordetella</taxon>
    </lineage>
</organism>
<dbReference type="GeneID" id="92936533"/>
<dbReference type="GO" id="GO:0005856">
    <property type="term" value="C:cytoskeleton"/>
    <property type="evidence" value="ECO:0007669"/>
    <property type="project" value="TreeGrafter"/>
</dbReference>
<dbReference type="RefSeq" id="WP_012415922.1">
    <property type="nucleotide sequence ID" value="NC_010645.1"/>
</dbReference>
<comment type="similarity">
    <text evidence="1">Belongs to the aldolase class II family.</text>
</comment>
<dbReference type="PANTHER" id="PTHR10672">
    <property type="entry name" value="ADDUCIN"/>
    <property type="match status" value="1"/>
</dbReference>
<dbReference type="eggNOG" id="COG0235">
    <property type="taxonomic scope" value="Bacteria"/>
</dbReference>
<protein>
    <submittedName>
        <fullName evidence="3">Class II aldolase</fullName>
    </submittedName>
</protein>
<name>Q2L0G7_BORA1</name>
<dbReference type="Proteomes" id="UP000001977">
    <property type="component" value="Chromosome"/>
</dbReference>
<reference evidence="3 4" key="1">
    <citation type="journal article" date="2006" name="J. Bacteriol.">
        <title>Comparison of the genome sequence of the poultry pathogen Bordetella avium with those of B. bronchiseptica, B. pertussis, and B. parapertussis reveals extensive diversity in surface structures associated with host interaction.</title>
        <authorList>
            <person name="Sebaihia M."/>
            <person name="Preston A."/>
            <person name="Maskell D.J."/>
            <person name="Kuzmiak H."/>
            <person name="Connell T.D."/>
            <person name="King N.D."/>
            <person name="Orndorff P.E."/>
            <person name="Miyamoto D.M."/>
            <person name="Thomson N.R."/>
            <person name="Harris D."/>
            <person name="Goble A."/>
            <person name="Lord A."/>
            <person name="Murphy L."/>
            <person name="Quail M.A."/>
            <person name="Rutter S."/>
            <person name="Squares R."/>
            <person name="Squares S."/>
            <person name="Woodward J."/>
            <person name="Parkhill J."/>
            <person name="Temple L.M."/>
        </authorList>
    </citation>
    <scope>NUCLEOTIDE SEQUENCE [LARGE SCALE GENOMIC DNA]</scope>
    <source>
        <strain evidence="3 4">197N</strain>
    </source>
</reference>
<sequence length="250" mass="27877">MNSLRERVSETEWQTREALAAAYQLAALHRMTDHIYTHISARIADEDGHFLLNAYGLTFDEVTASNLVKVNLAGDILLDQTGLGINQAGFVIHSAIHAHRHDAMCVMHTHTQAGVAVSAQASGLRMLSQQAMRFYGKLAYHDYEGVVLDMDEQERITRSLGAHNALILRNHGLLVCGESISDAFDQMYYLERACQIQIAAQSGGEALIEASDAVAARVAAQFDRPGRPSRDKHWPPLLRMLERLKPEYRQ</sequence>
<dbReference type="InterPro" id="IPR001303">
    <property type="entry name" value="Aldolase_II/adducin_N"/>
</dbReference>
<accession>Q2L0G7</accession>
<dbReference type="SMART" id="SM01007">
    <property type="entry name" value="Aldolase_II"/>
    <property type="match status" value="1"/>
</dbReference>
<dbReference type="InterPro" id="IPR051017">
    <property type="entry name" value="Aldolase-II_Adducin_sf"/>
</dbReference>
<evidence type="ECO:0000259" key="2">
    <source>
        <dbReference type="SMART" id="SM01007"/>
    </source>
</evidence>
<dbReference type="STRING" id="360910.BAV0219"/>
<dbReference type="SUPFAM" id="SSF53639">
    <property type="entry name" value="AraD/HMP-PK domain-like"/>
    <property type="match status" value="1"/>
</dbReference>
<dbReference type="AlphaFoldDB" id="Q2L0G7"/>
<feature type="domain" description="Class II aldolase/adducin N-terminal" evidence="2">
    <location>
        <begin position="17"/>
        <end position="198"/>
    </location>
</feature>
<keyword evidence="4" id="KW-1185">Reference proteome</keyword>
<evidence type="ECO:0000256" key="1">
    <source>
        <dbReference type="ARBA" id="ARBA00037961"/>
    </source>
</evidence>
<dbReference type="KEGG" id="bav:BAV0219"/>
<dbReference type="EMBL" id="AM167904">
    <property type="protein sequence ID" value="CAJ47824.1"/>
    <property type="molecule type" value="Genomic_DNA"/>
</dbReference>